<comment type="caution">
    <text evidence="2">The sequence shown here is derived from an EMBL/GenBank/DDBJ whole genome shotgun (WGS) entry which is preliminary data.</text>
</comment>
<organism evidence="2">
    <name type="scientific">marine sediment metagenome</name>
    <dbReference type="NCBI Taxonomy" id="412755"/>
    <lineage>
        <taxon>unclassified sequences</taxon>
        <taxon>metagenomes</taxon>
        <taxon>ecological metagenomes</taxon>
    </lineage>
</organism>
<name>X1RLE6_9ZZZZ</name>
<evidence type="ECO:0000256" key="1">
    <source>
        <dbReference type="SAM" id="MobiDB-lite"/>
    </source>
</evidence>
<dbReference type="EMBL" id="BARV01039344">
    <property type="protein sequence ID" value="GAI56374.1"/>
    <property type="molecule type" value="Genomic_DNA"/>
</dbReference>
<dbReference type="AlphaFoldDB" id="X1RLE6"/>
<evidence type="ECO:0000313" key="2">
    <source>
        <dbReference type="EMBL" id="GAI56374.1"/>
    </source>
</evidence>
<proteinExistence type="predicted"/>
<sequence length="84" mass="9470">PKTGLMPARSNNTKMYEENGSTVLTERSNSPEIINIPTPKATIPKSGVSFARALMFLGSIKRWWGVKKIKIRMRARKTRRVPTA</sequence>
<accession>X1RLE6</accession>
<feature type="region of interest" description="Disordered" evidence="1">
    <location>
        <begin position="1"/>
        <end position="29"/>
    </location>
</feature>
<feature type="non-terminal residue" evidence="2">
    <location>
        <position position="1"/>
    </location>
</feature>
<feature type="compositionally biased region" description="Polar residues" evidence="1">
    <location>
        <begin position="9"/>
        <end position="29"/>
    </location>
</feature>
<protein>
    <submittedName>
        <fullName evidence="2">Uncharacterized protein</fullName>
    </submittedName>
</protein>
<reference evidence="2" key="1">
    <citation type="journal article" date="2014" name="Front. Microbiol.">
        <title>High frequency of phylogenetically diverse reductive dehalogenase-homologous genes in deep subseafloor sedimentary metagenomes.</title>
        <authorList>
            <person name="Kawai M."/>
            <person name="Futagami T."/>
            <person name="Toyoda A."/>
            <person name="Takaki Y."/>
            <person name="Nishi S."/>
            <person name="Hori S."/>
            <person name="Arai W."/>
            <person name="Tsubouchi T."/>
            <person name="Morono Y."/>
            <person name="Uchiyama I."/>
            <person name="Ito T."/>
            <person name="Fujiyama A."/>
            <person name="Inagaki F."/>
            <person name="Takami H."/>
        </authorList>
    </citation>
    <scope>NUCLEOTIDE SEQUENCE</scope>
    <source>
        <strain evidence="2">Expedition CK06-06</strain>
    </source>
</reference>
<gene>
    <name evidence="2" type="ORF">S06H3_60335</name>
</gene>